<dbReference type="InterPro" id="IPR000305">
    <property type="entry name" value="GIY-YIG_endonuc"/>
</dbReference>
<dbReference type="SUPFAM" id="SSF82771">
    <property type="entry name" value="GIY-YIG endonuclease"/>
    <property type="match status" value="1"/>
</dbReference>
<comment type="similarity">
    <text evidence="7">Belongs to the UvrC family.</text>
</comment>
<comment type="subcellular location">
    <subcellularLocation>
        <location evidence="7">Cytoplasm</location>
    </subcellularLocation>
</comment>
<keyword evidence="3 7" id="KW-0228">DNA excision</keyword>
<keyword evidence="4 7" id="KW-0267">Excision nuclease</keyword>
<feature type="domain" description="UVR" evidence="8">
    <location>
        <begin position="201"/>
        <end position="236"/>
    </location>
</feature>
<gene>
    <name evidence="7 11" type="primary">uvrC</name>
    <name evidence="11" type="ORF">INF20_07025</name>
</gene>
<keyword evidence="5 7" id="KW-0234">DNA repair</keyword>
<dbReference type="PROSITE" id="PS50165">
    <property type="entry name" value="UVRC"/>
    <property type="match status" value="1"/>
</dbReference>
<dbReference type="PANTHER" id="PTHR30562:SF1">
    <property type="entry name" value="UVRABC SYSTEM PROTEIN C"/>
    <property type="match status" value="1"/>
</dbReference>
<dbReference type="PANTHER" id="PTHR30562">
    <property type="entry name" value="UVRC/OXIDOREDUCTASE"/>
    <property type="match status" value="1"/>
</dbReference>
<feature type="domain" description="UvrC family homology region profile" evidence="10">
    <location>
        <begin position="261"/>
        <end position="505"/>
    </location>
</feature>
<keyword evidence="2 7" id="KW-0227">DNA damage</keyword>
<evidence type="ECO:0000256" key="7">
    <source>
        <dbReference type="HAMAP-Rule" id="MF_00203"/>
    </source>
</evidence>
<keyword evidence="6 7" id="KW-0742">SOS response</keyword>
<evidence type="ECO:0000313" key="12">
    <source>
        <dbReference type="Proteomes" id="UP001516588"/>
    </source>
</evidence>
<dbReference type="Pfam" id="PF14520">
    <property type="entry name" value="HHH_5"/>
    <property type="match status" value="1"/>
</dbReference>
<evidence type="ECO:0000256" key="2">
    <source>
        <dbReference type="ARBA" id="ARBA00022763"/>
    </source>
</evidence>
<dbReference type="NCBIfam" id="TIGR00194">
    <property type="entry name" value="uvrC"/>
    <property type="match status" value="1"/>
</dbReference>
<dbReference type="Gene3D" id="3.40.1440.10">
    <property type="entry name" value="GIY-YIG endonuclease"/>
    <property type="match status" value="1"/>
</dbReference>
<evidence type="ECO:0000259" key="8">
    <source>
        <dbReference type="PROSITE" id="PS50151"/>
    </source>
</evidence>
<dbReference type="Pfam" id="PF01541">
    <property type="entry name" value="GIY-YIG"/>
    <property type="match status" value="1"/>
</dbReference>
<dbReference type="InterPro" id="IPR004791">
    <property type="entry name" value="UvrC"/>
</dbReference>
<sequence>MFDIKENLKKLPDEPGVYLHKDKLGQIIYVGKAVSLKKRVRQYFQSSKNMDPKVRAMVANIEEFEYIRCGSEMEALVLENNLIKKYQPKYNILLRDDKTYPYICVTADKWPRIIKTRRILKDGAKYFGPYSDVGAVNSMVDLLNSVYRIKKCSASEFPEGFRPCLNYHIGQCDGICTGKADHGDYMNRVEEAVKFLRGKQSDLLSYLKEQMNEASENLDFENAARYRDYIIAAKALTEKQRVTLSHGGDMDLILYAGRGYVTKFLVRDGKLIGRDTFDMKVPETEEAGSVIEAFIKQHYGQMPEGPSEILLSKDLEDREILQEFLSQCWGKKVSINVPVRGEKKAFMEMALRDTMELTDSIEEKEKNKKERAERLRTQIGDVIAKAKVGPPSESWVDEETGEIISLLSDTKNRNYRVEAYDISNINGVDNVGVMVVYEGLKPIKKAYRKFRIKTVDGADDYASMREVIARRVKRGLSGDKTFLPLPDLMLIDGGKGHVQVVRETLESLGVEIAVTGMAKDDFHRTRALVYCPQSAGGNGEFVEEELKGNGMLFGYIGGIQEEVHRFAIDYHRGKRRKGMLKSALDDIPGIGPKKRTSLMNYFGNVEKIKEASAEELLKVPGITQANAEVIVNFFIDKKGD</sequence>
<comment type="function">
    <text evidence="7">The UvrABC repair system catalyzes the recognition and processing of DNA lesions. UvrC both incises the 5' and 3' sides of the lesion. The N-terminal half is responsible for the 3' incision and the C-terminal half is responsible for the 5' incision.</text>
</comment>
<proteinExistence type="inferred from homology"/>
<dbReference type="InterPro" id="IPR050066">
    <property type="entry name" value="UvrABC_protein_C"/>
</dbReference>
<dbReference type="PROSITE" id="PS50164">
    <property type="entry name" value="GIY_YIG"/>
    <property type="match status" value="1"/>
</dbReference>
<dbReference type="Gene3D" id="4.10.860.10">
    <property type="entry name" value="UVR domain"/>
    <property type="match status" value="1"/>
</dbReference>
<dbReference type="Gene3D" id="1.10.150.20">
    <property type="entry name" value="5' to 3' exonuclease, C-terminal subdomain"/>
    <property type="match status" value="1"/>
</dbReference>
<evidence type="ECO:0000256" key="5">
    <source>
        <dbReference type="ARBA" id="ARBA00023204"/>
    </source>
</evidence>
<dbReference type="CDD" id="cd10434">
    <property type="entry name" value="GIY-YIG_UvrC_Cho"/>
    <property type="match status" value="1"/>
</dbReference>
<protein>
    <recommendedName>
        <fullName evidence="7">UvrABC system protein C</fullName>
        <shortName evidence="7">Protein UvrC</shortName>
    </recommendedName>
    <alternativeName>
        <fullName evidence="7">Excinuclease ABC subunit C</fullName>
    </alternativeName>
</protein>
<accession>A0ABR9QYP8</accession>
<evidence type="ECO:0000259" key="9">
    <source>
        <dbReference type="PROSITE" id="PS50164"/>
    </source>
</evidence>
<evidence type="ECO:0000313" key="11">
    <source>
        <dbReference type="EMBL" id="MBE5036021.1"/>
    </source>
</evidence>
<dbReference type="Pfam" id="PF02151">
    <property type="entry name" value="UVR"/>
    <property type="match status" value="1"/>
</dbReference>
<evidence type="ECO:0000259" key="10">
    <source>
        <dbReference type="PROSITE" id="PS50165"/>
    </source>
</evidence>
<dbReference type="InterPro" id="IPR010994">
    <property type="entry name" value="RuvA_2-like"/>
</dbReference>
<dbReference type="SMART" id="SM00278">
    <property type="entry name" value="HhH1"/>
    <property type="match status" value="2"/>
</dbReference>
<dbReference type="InterPro" id="IPR036876">
    <property type="entry name" value="UVR_dom_sf"/>
</dbReference>
<dbReference type="SUPFAM" id="SSF47781">
    <property type="entry name" value="RuvA domain 2-like"/>
    <property type="match status" value="1"/>
</dbReference>
<dbReference type="PROSITE" id="PS50151">
    <property type="entry name" value="UVR"/>
    <property type="match status" value="1"/>
</dbReference>
<keyword evidence="1 7" id="KW-0963">Cytoplasm</keyword>
<dbReference type="InterPro" id="IPR038476">
    <property type="entry name" value="UvrC_RNase_H_dom_sf"/>
</dbReference>
<dbReference type="InterPro" id="IPR001162">
    <property type="entry name" value="UvrC_RNase_H_dom"/>
</dbReference>
<dbReference type="RefSeq" id="WP_226385666.1">
    <property type="nucleotide sequence ID" value="NZ_JADCKA010000013.1"/>
</dbReference>
<evidence type="ECO:0000256" key="3">
    <source>
        <dbReference type="ARBA" id="ARBA00022769"/>
    </source>
</evidence>
<dbReference type="InterPro" id="IPR003583">
    <property type="entry name" value="Hlx-hairpin-Hlx_DNA-bd_motif"/>
</dbReference>
<evidence type="ECO:0000256" key="4">
    <source>
        <dbReference type="ARBA" id="ARBA00022881"/>
    </source>
</evidence>
<comment type="subunit">
    <text evidence="7">Interacts with UvrB in an incision complex.</text>
</comment>
<name>A0ABR9QYP8_9FIRM</name>
<evidence type="ECO:0000256" key="1">
    <source>
        <dbReference type="ARBA" id="ARBA00022490"/>
    </source>
</evidence>
<dbReference type="Proteomes" id="UP001516588">
    <property type="component" value="Unassembled WGS sequence"/>
</dbReference>
<comment type="caution">
    <text evidence="11">The sequence shown here is derived from an EMBL/GenBank/DDBJ whole genome shotgun (WGS) entry which is preliminary data.</text>
</comment>
<dbReference type="Pfam" id="PF08459">
    <property type="entry name" value="UvrC_RNaseH_dom"/>
    <property type="match status" value="1"/>
</dbReference>
<dbReference type="EMBL" id="JADCKA010000013">
    <property type="protein sequence ID" value="MBE5036021.1"/>
    <property type="molecule type" value="Genomic_DNA"/>
</dbReference>
<dbReference type="InterPro" id="IPR001943">
    <property type="entry name" value="UVR_dom"/>
</dbReference>
<evidence type="ECO:0000256" key="6">
    <source>
        <dbReference type="ARBA" id="ARBA00023236"/>
    </source>
</evidence>
<dbReference type="Pfam" id="PF22920">
    <property type="entry name" value="UvrC_RNaseH"/>
    <property type="match status" value="1"/>
</dbReference>
<feature type="domain" description="GIY-YIG" evidence="9">
    <location>
        <begin position="13"/>
        <end position="92"/>
    </location>
</feature>
<dbReference type="SMART" id="SM00465">
    <property type="entry name" value="GIYc"/>
    <property type="match status" value="1"/>
</dbReference>
<dbReference type="SUPFAM" id="SSF46600">
    <property type="entry name" value="C-terminal UvrC-binding domain of UvrB"/>
    <property type="match status" value="1"/>
</dbReference>
<organism evidence="11 12">
    <name type="scientific">Gallibacter intestinalis</name>
    <dbReference type="NCBI Taxonomy" id="2779356"/>
    <lineage>
        <taxon>Bacteria</taxon>
        <taxon>Bacillati</taxon>
        <taxon>Bacillota</taxon>
        <taxon>Clostridia</taxon>
        <taxon>Eubacteriales</taxon>
        <taxon>Eubacteriaceae</taxon>
        <taxon>Gallibacter</taxon>
    </lineage>
</organism>
<dbReference type="InterPro" id="IPR047296">
    <property type="entry name" value="GIY-YIG_UvrC_Cho"/>
</dbReference>
<dbReference type="Gene3D" id="3.30.420.340">
    <property type="entry name" value="UvrC, RNAse H endonuclease domain"/>
    <property type="match status" value="1"/>
</dbReference>
<dbReference type="InterPro" id="IPR035901">
    <property type="entry name" value="GIY-YIG_endonuc_sf"/>
</dbReference>
<reference evidence="11 12" key="1">
    <citation type="submission" date="2020-10" db="EMBL/GenBank/DDBJ databases">
        <title>ChiBAC.</title>
        <authorList>
            <person name="Zenner C."/>
            <person name="Hitch T.C.A."/>
            <person name="Clavel T."/>
        </authorList>
    </citation>
    <scope>NUCLEOTIDE SEQUENCE [LARGE SCALE GENOMIC DNA]</scope>
    <source>
        <strain evidence="11 12">DSM 108706</strain>
    </source>
</reference>
<dbReference type="HAMAP" id="MF_00203">
    <property type="entry name" value="UvrC"/>
    <property type="match status" value="1"/>
</dbReference>
<keyword evidence="12" id="KW-1185">Reference proteome</keyword>